<gene>
    <name evidence="2" type="ordered locus">Cwoe_3643</name>
</gene>
<sequence precursor="true">MIRHRRLPAGAAGTAVLVAVLAAASAATAATSAISGKVTPDHGAAGTPLSITIGFTLDPEPAGQSMTLSTSELKLPSNGVLNSRLFPTCNAATINARRGRFTDCPRGSQVGRGSFSADVPAADVFGVPGRVTIFNGGGTNITVHIYATNPVLISEAFDAQLVRTSGRYGYSMNIRVPDSMQEISDGWFAELRRFTATVGATAVVRGRRRGYVEAKRCPKSGRAPIAATFGFLRESAPTSAVGWISCRP</sequence>
<name>D3F197_CONWI</name>
<evidence type="ECO:0000313" key="3">
    <source>
        <dbReference type="Proteomes" id="UP000008229"/>
    </source>
</evidence>
<keyword evidence="3" id="KW-1185">Reference proteome</keyword>
<dbReference type="AlphaFoldDB" id="D3F197"/>
<dbReference type="STRING" id="469383.Cwoe_3643"/>
<proteinExistence type="predicted"/>
<dbReference type="Proteomes" id="UP000008229">
    <property type="component" value="Chromosome"/>
</dbReference>
<dbReference type="HOGENOM" id="CLU_1118668_0_0_11"/>
<feature type="chain" id="PRO_5003042881" evidence="1">
    <location>
        <begin position="30"/>
        <end position="248"/>
    </location>
</feature>
<evidence type="ECO:0000256" key="1">
    <source>
        <dbReference type="SAM" id="SignalP"/>
    </source>
</evidence>
<protein>
    <submittedName>
        <fullName evidence="2">Uncharacterized protein</fullName>
    </submittedName>
</protein>
<evidence type="ECO:0000313" key="2">
    <source>
        <dbReference type="EMBL" id="ADB52060.1"/>
    </source>
</evidence>
<reference evidence="3" key="2">
    <citation type="submission" date="2010-01" db="EMBL/GenBank/DDBJ databases">
        <title>The complete genome of Conexibacter woesei DSM 14684.</title>
        <authorList>
            <consortium name="US DOE Joint Genome Institute (JGI-PGF)"/>
            <person name="Lucas S."/>
            <person name="Copeland A."/>
            <person name="Lapidus A."/>
            <person name="Glavina del Rio T."/>
            <person name="Dalin E."/>
            <person name="Tice H."/>
            <person name="Bruce D."/>
            <person name="Goodwin L."/>
            <person name="Pitluck S."/>
            <person name="Kyrpides N."/>
            <person name="Mavromatis K."/>
            <person name="Ivanova N."/>
            <person name="Mikhailova N."/>
            <person name="Chertkov O."/>
            <person name="Brettin T."/>
            <person name="Detter J.C."/>
            <person name="Han C."/>
            <person name="Larimer F."/>
            <person name="Land M."/>
            <person name="Hauser L."/>
            <person name="Markowitz V."/>
            <person name="Cheng J.-F."/>
            <person name="Hugenholtz P."/>
            <person name="Woyke T."/>
            <person name="Wu D."/>
            <person name="Pukall R."/>
            <person name="Steenblock K."/>
            <person name="Schneider S."/>
            <person name="Klenk H.-P."/>
            <person name="Eisen J.A."/>
        </authorList>
    </citation>
    <scope>NUCLEOTIDE SEQUENCE [LARGE SCALE GENOMIC DNA]</scope>
    <source>
        <strain evidence="3">DSM 14684 / CIP 108061 / JCM 11494 / NBRC 100937 / ID131577</strain>
    </source>
</reference>
<organism evidence="2 3">
    <name type="scientific">Conexibacter woesei (strain DSM 14684 / CCUG 47730 / CIP 108061 / JCM 11494 / NBRC 100937 / ID131577)</name>
    <dbReference type="NCBI Taxonomy" id="469383"/>
    <lineage>
        <taxon>Bacteria</taxon>
        <taxon>Bacillati</taxon>
        <taxon>Actinomycetota</taxon>
        <taxon>Thermoleophilia</taxon>
        <taxon>Solirubrobacterales</taxon>
        <taxon>Conexibacteraceae</taxon>
        <taxon>Conexibacter</taxon>
    </lineage>
</organism>
<feature type="signal peptide" evidence="1">
    <location>
        <begin position="1"/>
        <end position="29"/>
    </location>
</feature>
<reference evidence="2 3" key="1">
    <citation type="journal article" date="2010" name="Stand. Genomic Sci.">
        <title>Complete genome sequence of Conexibacter woesei type strain (ID131577).</title>
        <authorList>
            <person name="Pukall R."/>
            <person name="Lapidus A."/>
            <person name="Glavina Del Rio T."/>
            <person name="Copeland A."/>
            <person name="Tice H."/>
            <person name="Cheng J.-F."/>
            <person name="Lucas S."/>
            <person name="Chen F."/>
            <person name="Nolan M."/>
            <person name="Bruce D."/>
            <person name="Goodwin L."/>
            <person name="Pitluck S."/>
            <person name="Mavromatis K."/>
            <person name="Ivanova N."/>
            <person name="Ovchinnikova G."/>
            <person name="Pati A."/>
            <person name="Chen A."/>
            <person name="Palaniappan K."/>
            <person name="Land M."/>
            <person name="Hauser L."/>
            <person name="Chang Y.-J."/>
            <person name="Jeffries C.D."/>
            <person name="Chain P."/>
            <person name="Meincke L."/>
            <person name="Sims D."/>
            <person name="Brettin T."/>
            <person name="Detter J.C."/>
            <person name="Rohde M."/>
            <person name="Goeker M."/>
            <person name="Bristow J."/>
            <person name="Eisen J.A."/>
            <person name="Markowitz V."/>
            <person name="Kyrpides N.C."/>
            <person name="Klenk H.-P."/>
            <person name="Hugenholtz P."/>
        </authorList>
    </citation>
    <scope>NUCLEOTIDE SEQUENCE [LARGE SCALE GENOMIC DNA]</scope>
    <source>
        <strain evidence="3">DSM 14684 / CIP 108061 / JCM 11494 / NBRC 100937 / ID131577</strain>
    </source>
</reference>
<dbReference type="KEGG" id="cwo:Cwoe_3643"/>
<dbReference type="RefSeq" id="WP_012935111.1">
    <property type="nucleotide sequence ID" value="NC_013739.1"/>
</dbReference>
<dbReference type="EMBL" id="CP001854">
    <property type="protein sequence ID" value="ADB52060.1"/>
    <property type="molecule type" value="Genomic_DNA"/>
</dbReference>
<keyword evidence="1" id="KW-0732">Signal</keyword>
<accession>D3F197</accession>